<keyword evidence="2" id="KW-1185">Reference proteome</keyword>
<name>D9ST54_CLOC7</name>
<dbReference type="RefSeq" id="WP_010076489.1">
    <property type="nucleotide sequence ID" value="NC_014393.1"/>
</dbReference>
<reference evidence="1 2" key="1">
    <citation type="submission" date="2010-08" db="EMBL/GenBank/DDBJ databases">
        <title>Complete sequence of Clostridium cellulovorans 743B.</title>
        <authorList>
            <consortium name="US DOE Joint Genome Institute"/>
            <person name="Lucas S."/>
            <person name="Copeland A."/>
            <person name="Lapidus A."/>
            <person name="Cheng J.-F."/>
            <person name="Bruce D."/>
            <person name="Goodwin L."/>
            <person name="Pitluck S."/>
            <person name="Chertkov O."/>
            <person name="Detter J.C."/>
            <person name="Han C."/>
            <person name="Tapia R."/>
            <person name="Land M."/>
            <person name="Hauser L."/>
            <person name="Chang Y.-J."/>
            <person name="Jeffries C."/>
            <person name="Kyrpides N."/>
            <person name="Ivanova N."/>
            <person name="Mikhailova N."/>
            <person name="Hemme C.L."/>
            <person name="Woyke T."/>
        </authorList>
    </citation>
    <scope>NUCLEOTIDE SEQUENCE [LARGE SCALE GENOMIC DNA]</scope>
    <source>
        <strain evidence="2">ATCC 35296 / DSM 3052 / OCM 3 / 743B</strain>
    </source>
</reference>
<dbReference type="HOGENOM" id="CLU_113266_0_0_9"/>
<dbReference type="AlphaFoldDB" id="D9ST54"/>
<dbReference type="STRING" id="573061.Clocel_0900"/>
<accession>D9ST54</accession>
<dbReference type="Pfam" id="PF08942">
    <property type="entry name" value="DUF1919"/>
    <property type="match status" value="1"/>
</dbReference>
<dbReference type="Proteomes" id="UP000002730">
    <property type="component" value="Chromosome"/>
</dbReference>
<evidence type="ECO:0000313" key="2">
    <source>
        <dbReference type="Proteomes" id="UP000002730"/>
    </source>
</evidence>
<organism evidence="1 2">
    <name type="scientific">Clostridium cellulovorans (strain ATCC 35296 / DSM 3052 / OCM 3 / 743B)</name>
    <dbReference type="NCBI Taxonomy" id="573061"/>
    <lineage>
        <taxon>Bacteria</taxon>
        <taxon>Bacillati</taxon>
        <taxon>Bacillota</taxon>
        <taxon>Clostridia</taxon>
        <taxon>Eubacteriales</taxon>
        <taxon>Clostridiaceae</taxon>
        <taxon>Clostridium</taxon>
    </lineage>
</organism>
<protein>
    <recommendedName>
        <fullName evidence="3">DUF1919 domain-containing protein</fullName>
    </recommendedName>
</protein>
<proteinExistence type="predicted"/>
<dbReference type="InterPro" id="IPR015037">
    <property type="entry name" value="DUF1919"/>
</dbReference>
<evidence type="ECO:0008006" key="3">
    <source>
        <dbReference type="Google" id="ProtNLM"/>
    </source>
</evidence>
<dbReference type="SUPFAM" id="SSF142795">
    <property type="entry name" value="CAC2185-like"/>
    <property type="match status" value="1"/>
</dbReference>
<dbReference type="OrthoDB" id="6636518at2"/>
<dbReference type="KEGG" id="ccb:Clocel_0900"/>
<evidence type="ECO:0000313" key="1">
    <source>
        <dbReference type="EMBL" id="ADL50670.1"/>
    </source>
</evidence>
<dbReference type="eggNOG" id="COG3955">
    <property type="taxonomic scope" value="Bacteria"/>
</dbReference>
<sequence>MVSKIESVPNLKNENFSIICNNCIGGFIYQYYNIEYKTPTIGLFFLAQDYVKFLSNIEFYLSKQLEFIDPKESIHFEQFKRYVDSINFPIAKLDDIEIFFLHYKDQEEVIEKWNRRMSRVNWKDLIIILAENETCNYEVIKQFDALPFNNKVCFTKDHYPEIQSACCIEEMKDPTRLWDVEIIMKHFDITSFINNRIIKLE</sequence>
<dbReference type="EMBL" id="CP002160">
    <property type="protein sequence ID" value="ADL50670.1"/>
    <property type="molecule type" value="Genomic_DNA"/>
</dbReference>
<gene>
    <name evidence="1" type="ordered locus">Clocel_0900</name>
</gene>
<dbReference type="InterPro" id="IPR037226">
    <property type="entry name" value="CAC2185-like_sf"/>
</dbReference>